<feature type="domain" description="Baseplate protein J-like barrel" evidence="1">
    <location>
        <begin position="94"/>
        <end position="175"/>
    </location>
</feature>
<evidence type="ECO:0000313" key="2">
    <source>
        <dbReference type="EMBL" id="AKC57569.1"/>
    </source>
</evidence>
<sequence>MITDKGFIVPTIDEIYTRKLNDFKSVKPDLRETDSNIIIAWLRFDSAEEYDSYLQALSAFNQLSVYTATGTNLNAITSHLGMSWNKAKKAVGKITVTAEIGTQIPQAWGVETKSGVKFVTLNTSTITTTERETNIEVIALNAGTDGNVSAGAITEQTEILTGVISINNKLNTLGGRDLETDTELRERYLKRLDRKSSFTTEGIKNYILQNTNVQKCQVIENDTDDFDSAGRLAHSYECICYGDTNENILKALYEYKIAGIRTVGDITKNFGEITVGFTRPTEKTIYLKVEVEAIKEIWKEDFKKVIKDIYLKYLDEVEPAGTIYLYKIIGEIYKNTSGIKTLKLKLGDVKYSEREADYILSTKEVAVANENDITIEVNQ</sequence>
<dbReference type="Pfam" id="PF04865">
    <property type="entry name" value="Baseplate_J"/>
    <property type="match status" value="1"/>
</dbReference>
<dbReference type="EMBL" id="KR131711">
    <property type="protein sequence ID" value="AKC57569.1"/>
    <property type="molecule type" value="Genomic_DNA"/>
</dbReference>
<dbReference type="InterPro" id="IPR052399">
    <property type="entry name" value="Phage_Baseplate_Assmbl_Protein"/>
</dbReference>
<dbReference type="PANTHER" id="PTHR37829:SF3">
    <property type="entry name" value="PROTEIN JAYE-RELATED"/>
    <property type="match status" value="1"/>
</dbReference>
<organism evidence="2">
    <name type="scientific">Fusobacterium phage Funu2</name>
    <dbReference type="NCBI Taxonomy" id="1640978"/>
    <lineage>
        <taxon>Viruses</taxon>
        <taxon>Duplodnaviria</taxon>
        <taxon>Heunggongvirae</taxon>
        <taxon>Uroviricota</taxon>
        <taxon>Caudoviricetes</taxon>
    </lineage>
</organism>
<protein>
    <submittedName>
        <fullName evidence="2">Baseplate J family protein</fullName>
    </submittedName>
</protein>
<accession>A0A0E3Y634</accession>
<gene>
    <name evidence="2" type="ORF">HMPREF1994_00010</name>
</gene>
<reference evidence="2" key="1">
    <citation type="submission" date="2015-04" db="EMBL/GenBank/DDBJ databases">
        <title>The Genome Sequence of Fusobacterium phage Funu2.</title>
        <authorList>
            <consortium name="The Broad Institute Genomics Platform"/>
            <person name="Earl A."/>
            <person name="Allen-Vercoe E."/>
            <person name="Daigneault M."/>
            <person name="Young S."/>
            <person name="Zeng Q."/>
            <person name="Gargeya S."/>
            <person name="Fitzgerald M."/>
            <person name="Abouelleil A."/>
            <person name="Alvarado L."/>
            <person name="Chapman S."/>
            <person name="Gainer-Dewar J."/>
            <person name="Goldberg J."/>
            <person name="Griggs A."/>
            <person name="Gujja S."/>
            <person name="Hansen M."/>
            <person name="Howarth C."/>
            <person name="Imamovic A."/>
            <person name="Ireland A."/>
            <person name="Larimer J."/>
            <person name="McCowan C."/>
            <person name="Murphy C."/>
            <person name="Pearson M."/>
            <person name="Poon T."/>
            <person name="Priest M."/>
            <person name="Roberts A."/>
            <person name="Saif S."/>
            <person name="Shea T."/>
            <person name="Sykes S."/>
            <person name="Wortman J."/>
            <person name="Nusbaum C."/>
            <person name="Birren B."/>
        </authorList>
    </citation>
    <scope>NUCLEOTIDE SEQUENCE</scope>
</reference>
<dbReference type="InterPro" id="IPR006949">
    <property type="entry name" value="Barrel_Baseplate_J-like"/>
</dbReference>
<name>A0A0E3Y634_9CAUD</name>
<proteinExistence type="predicted"/>
<dbReference type="PANTHER" id="PTHR37829">
    <property type="entry name" value="PHAGE-LIKE ELEMENT PBSX PROTEIN XKDT"/>
    <property type="match status" value="1"/>
</dbReference>
<evidence type="ECO:0000259" key="1">
    <source>
        <dbReference type="Pfam" id="PF04865"/>
    </source>
</evidence>